<gene>
    <name evidence="9" type="primary">MED19</name>
    <name evidence="11" type="ORF">MKZ38_005810</name>
</gene>
<evidence type="ECO:0000256" key="9">
    <source>
        <dbReference type="RuleBase" id="RU364151"/>
    </source>
</evidence>
<evidence type="ECO:0000256" key="3">
    <source>
        <dbReference type="ARBA" id="ARBA00019615"/>
    </source>
</evidence>
<comment type="subcellular location">
    <subcellularLocation>
        <location evidence="1 9">Nucleus</location>
    </subcellularLocation>
</comment>
<protein>
    <recommendedName>
        <fullName evidence="3 9">Mediator of RNA polymerase II transcription subunit 19</fullName>
    </recommendedName>
    <alternativeName>
        <fullName evidence="8 9">Mediator complex subunit 19</fullName>
    </alternativeName>
</protein>
<dbReference type="GO" id="GO:0016592">
    <property type="term" value="C:mediator complex"/>
    <property type="evidence" value="ECO:0007669"/>
    <property type="project" value="InterPro"/>
</dbReference>
<feature type="compositionally biased region" description="Low complexity" evidence="10">
    <location>
        <begin position="23"/>
        <end position="38"/>
    </location>
</feature>
<comment type="subunit">
    <text evidence="9">Component of the Mediator complex.</text>
</comment>
<keyword evidence="5 9" id="KW-0010">Activator</keyword>
<comment type="similarity">
    <text evidence="2 9">Belongs to the Mediator complex subunit 19 family.</text>
</comment>
<sequence length="477" mass="53111">MSFHPQTPQSPSRNSPVTTDPNSSISSVTSMSTTTLPTPAHSVNGSLSTQPSDIAHDMSHKMDHGTPGKRKRPVQDTGDRDQEKLHMEQAPVSIDRLHMDVGPMYMVLNNPQPPLEVDGSEDLFKMFDLTTIASKVARVDEKGEKRALRKSYKGHLKTLKVDGHFEPAKKEPEDPDHMLYQLCDVPEQEYYVHFVQGKEVENGLSEDVLGMLDAACTMNKGNVSSVWNPSVLGDLAPGKIAGTGLKGRDTAPGTPAMVGTPKGLGSGLAQMRVAIESNRGRRNLKKRSYGDSSYEGYGEGFPDDDVGVETGYSTAEGDERGPTQKRRKKVQHPSLIVLFLYYCLLTLERYRTLVLPVHFHQSVSRATVQPDMDSSFDFMSTYPSRVPLDIAVIPEKQKNDTRGCHTTSIMTFPLHQRPSPISYGYVLIDGRNQHWRLRTPPKLAQVVRQDQLTLRNSPSPATRMENILRCPWNTVYN</sequence>
<evidence type="ECO:0000256" key="8">
    <source>
        <dbReference type="ARBA" id="ARBA00032018"/>
    </source>
</evidence>
<reference evidence="11" key="1">
    <citation type="submission" date="2022-07" db="EMBL/GenBank/DDBJ databases">
        <title>Draft genome sequence of Zalerion maritima ATCC 34329, a (micro)plastics degrading marine fungus.</title>
        <authorList>
            <person name="Paco A."/>
            <person name="Goncalves M.F.M."/>
            <person name="Rocha-Santos T.A.P."/>
            <person name="Alves A."/>
        </authorList>
    </citation>
    <scope>NUCLEOTIDE SEQUENCE</scope>
    <source>
        <strain evidence="11">ATCC 34329</strain>
    </source>
</reference>
<dbReference type="AlphaFoldDB" id="A0AAD5RVU2"/>
<feature type="region of interest" description="Disordered" evidence="10">
    <location>
        <begin position="243"/>
        <end position="262"/>
    </location>
</feature>
<keyword evidence="6 9" id="KW-0804">Transcription</keyword>
<evidence type="ECO:0000256" key="10">
    <source>
        <dbReference type="SAM" id="MobiDB-lite"/>
    </source>
</evidence>
<feature type="compositionally biased region" description="Basic and acidic residues" evidence="10">
    <location>
        <begin position="73"/>
        <end position="87"/>
    </location>
</feature>
<feature type="compositionally biased region" description="Polar residues" evidence="10">
    <location>
        <begin position="41"/>
        <end position="52"/>
    </location>
</feature>
<keyword evidence="12" id="KW-1185">Reference proteome</keyword>
<proteinExistence type="inferred from homology"/>
<keyword evidence="7 9" id="KW-0539">Nucleus</keyword>
<name>A0AAD5RVU2_9PEZI</name>
<comment type="caution">
    <text evidence="11">The sequence shown here is derived from an EMBL/GenBank/DDBJ whole genome shotgun (WGS) entry which is preliminary data.</text>
</comment>
<accession>A0AAD5RVU2</accession>
<dbReference type="GO" id="GO:0003712">
    <property type="term" value="F:transcription coregulator activity"/>
    <property type="evidence" value="ECO:0007669"/>
    <property type="project" value="InterPro"/>
</dbReference>
<feature type="region of interest" description="Disordered" evidence="10">
    <location>
        <begin position="282"/>
        <end position="328"/>
    </location>
</feature>
<feature type="compositionally biased region" description="Polar residues" evidence="10">
    <location>
        <begin position="1"/>
        <end position="22"/>
    </location>
</feature>
<evidence type="ECO:0000256" key="5">
    <source>
        <dbReference type="ARBA" id="ARBA00023159"/>
    </source>
</evidence>
<feature type="compositionally biased region" description="Basic and acidic residues" evidence="10">
    <location>
        <begin position="54"/>
        <end position="66"/>
    </location>
</feature>
<keyword evidence="4 9" id="KW-0805">Transcription regulation</keyword>
<dbReference type="Pfam" id="PF08633">
    <property type="entry name" value="Rox3"/>
    <property type="match status" value="1"/>
</dbReference>
<evidence type="ECO:0000256" key="6">
    <source>
        <dbReference type="ARBA" id="ARBA00023163"/>
    </source>
</evidence>
<dbReference type="GO" id="GO:0006357">
    <property type="term" value="P:regulation of transcription by RNA polymerase II"/>
    <property type="evidence" value="ECO:0007669"/>
    <property type="project" value="InterPro"/>
</dbReference>
<evidence type="ECO:0000256" key="7">
    <source>
        <dbReference type="ARBA" id="ARBA00023242"/>
    </source>
</evidence>
<evidence type="ECO:0000313" key="12">
    <source>
        <dbReference type="Proteomes" id="UP001201980"/>
    </source>
</evidence>
<evidence type="ECO:0000313" key="11">
    <source>
        <dbReference type="EMBL" id="KAJ2905297.1"/>
    </source>
</evidence>
<dbReference type="Proteomes" id="UP001201980">
    <property type="component" value="Unassembled WGS sequence"/>
</dbReference>
<feature type="region of interest" description="Disordered" evidence="10">
    <location>
        <begin position="1"/>
        <end position="87"/>
    </location>
</feature>
<dbReference type="InterPro" id="IPR013942">
    <property type="entry name" value="Mediator_Med19_fun"/>
</dbReference>
<evidence type="ECO:0000256" key="2">
    <source>
        <dbReference type="ARBA" id="ARBA00009259"/>
    </source>
</evidence>
<evidence type="ECO:0000256" key="4">
    <source>
        <dbReference type="ARBA" id="ARBA00023015"/>
    </source>
</evidence>
<comment type="function">
    <text evidence="9">Component of the Mediator complex, a coactivator involved in the regulated transcription of nearly all RNA polymerase II-dependent genes. Mediator functions as a bridge to convey information from gene-specific regulatory proteins to the basal RNA polymerase II transcription machinery. Mediator is recruited to promoters by direct interactions with regulatory proteins and serves as a scaffold for the assembly of a functional preinitiation complex with RNA polymerase II and the general transcription factors.</text>
</comment>
<evidence type="ECO:0000256" key="1">
    <source>
        <dbReference type="ARBA" id="ARBA00004123"/>
    </source>
</evidence>
<organism evidence="11 12">
    <name type="scientific">Zalerion maritima</name>
    <dbReference type="NCBI Taxonomy" id="339359"/>
    <lineage>
        <taxon>Eukaryota</taxon>
        <taxon>Fungi</taxon>
        <taxon>Dikarya</taxon>
        <taxon>Ascomycota</taxon>
        <taxon>Pezizomycotina</taxon>
        <taxon>Sordariomycetes</taxon>
        <taxon>Lulworthiomycetidae</taxon>
        <taxon>Lulworthiales</taxon>
        <taxon>Lulworthiaceae</taxon>
        <taxon>Zalerion</taxon>
    </lineage>
</organism>
<dbReference type="EMBL" id="JAKWBI020000034">
    <property type="protein sequence ID" value="KAJ2905297.1"/>
    <property type="molecule type" value="Genomic_DNA"/>
</dbReference>